<name>A0A1J1IVV1_9DIPT</name>
<protein>
    <submittedName>
        <fullName evidence="3">CLUMA_CG016581, isoform A</fullName>
    </submittedName>
</protein>
<dbReference type="InterPro" id="IPR003598">
    <property type="entry name" value="Ig_sub2"/>
</dbReference>
<dbReference type="InterPro" id="IPR037448">
    <property type="entry name" value="Zig-8"/>
</dbReference>
<dbReference type="AlphaFoldDB" id="A0A1J1IVV1"/>
<sequence length="188" mass="21079">LLLFVTIIVVVVVVEAKAEIVGPTVKYLTPGSTLKLICKVLRSTEATAYIFWYHDNRMINYDLDRGINVSSEADSHYSELTILHTTKNHSGNYTCVPSNSQPASVIVHIFKGLCKQESVEIVRGIIQNKHLFSKYSLALYFPGDVAAMYHEHRSGSSTMFLLNNRILSPLLLTAGISVIFMRKFLIVM</sequence>
<organism evidence="3 4">
    <name type="scientific">Clunio marinus</name>
    <dbReference type="NCBI Taxonomy" id="568069"/>
    <lineage>
        <taxon>Eukaryota</taxon>
        <taxon>Metazoa</taxon>
        <taxon>Ecdysozoa</taxon>
        <taxon>Arthropoda</taxon>
        <taxon>Hexapoda</taxon>
        <taxon>Insecta</taxon>
        <taxon>Pterygota</taxon>
        <taxon>Neoptera</taxon>
        <taxon>Endopterygota</taxon>
        <taxon>Diptera</taxon>
        <taxon>Nematocera</taxon>
        <taxon>Chironomoidea</taxon>
        <taxon>Chironomidae</taxon>
        <taxon>Clunio</taxon>
    </lineage>
</organism>
<feature type="domain" description="Ig-like" evidence="2">
    <location>
        <begin position="31"/>
        <end position="106"/>
    </location>
</feature>
<dbReference type="SMART" id="SM00408">
    <property type="entry name" value="IGc2"/>
    <property type="match status" value="1"/>
</dbReference>
<dbReference type="PROSITE" id="PS50835">
    <property type="entry name" value="IG_LIKE"/>
    <property type="match status" value="1"/>
</dbReference>
<dbReference type="STRING" id="568069.A0A1J1IVV1"/>
<dbReference type="InterPro" id="IPR013783">
    <property type="entry name" value="Ig-like_fold"/>
</dbReference>
<dbReference type="InterPro" id="IPR036179">
    <property type="entry name" value="Ig-like_dom_sf"/>
</dbReference>
<evidence type="ECO:0000256" key="1">
    <source>
        <dbReference type="SAM" id="SignalP"/>
    </source>
</evidence>
<evidence type="ECO:0000259" key="2">
    <source>
        <dbReference type="PROSITE" id="PS50835"/>
    </source>
</evidence>
<dbReference type="FunFam" id="2.60.40.10:FF:001320">
    <property type="entry name" value="Putative Defective proboscis extension response"/>
    <property type="match status" value="1"/>
</dbReference>
<dbReference type="Gene3D" id="2.60.40.10">
    <property type="entry name" value="Immunoglobulins"/>
    <property type="match status" value="1"/>
</dbReference>
<feature type="non-terminal residue" evidence="3">
    <location>
        <position position="1"/>
    </location>
</feature>
<dbReference type="SUPFAM" id="SSF48726">
    <property type="entry name" value="Immunoglobulin"/>
    <property type="match status" value="1"/>
</dbReference>
<keyword evidence="4" id="KW-1185">Reference proteome</keyword>
<dbReference type="SMART" id="SM00409">
    <property type="entry name" value="IG"/>
    <property type="match status" value="1"/>
</dbReference>
<dbReference type="GO" id="GO:0032589">
    <property type="term" value="C:neuron projection membrane"/>
    <property type="evidence" value="ECO:0007669"/>
    <property type="project" value="TreeGrafter"/>
</dbReference>
<dbReference type="InterPro" id="IPR003599">
    <property type="entry name" value="Ig_sub"/>
</dbReference>
<feature type="signal peptide" evidence="1">
    <location>
        <begin position="1"/>
        <end position="18"/>
    </location>
</feature>
<dbReference type="OrthoDB" id="5359219at2759"/>
<reference evidence="3 4" key="1">
    <citation type="submission" date="2015-04" db="EMBL/GenBank/DDBJ databases">
        <authorList>
            <person name="Syromyatnikov M.Y."/>
            <person name="Popov V.N."/>
        </authorList>
    </citation>
    <scope>NUCLEOTIDE SEQUENCE [LARGE SCALE GENOMIC DNA]</scope>
</reference>
<evidence type="ECO:0000313" key="4">
    <source>
        <dbReference type="Proteomes" id="UP000183832"/>
    </source>
</evidence>
<dbReference type="Pfam" id="PF13927">
    <property type="entry name" value="Ig_3"/>
    <property type="match status" value="1"/>
</dbReference>
<keyword evidence="1" id="KW-0732">Signal</keyword>
<dbReference type="Proteomes" id="UP000183832">
    <property type="component" value="Unassembled WGS sequence"/>
</dbReference>
<accession>A0A1J1IVV1</accession>
<dbReference type="InterPro" id="IPR007110">
    <property type="entry name" value="Ig-like_dom"/>
</dbReference>
<dbReference type="EMBL" id="CVRI01000059">
    <property type="protein sequence ID" value="CRL03708.1"/>
    <property type="molecule type" value="Genomic_DNA"/>
</dbReference>
<proteinExistence type="predicted"/>
<evidence type="ECO:0000313" key="3">
    <source>
        <dbReference type="EMBL" id="CRL03708.1"/>
    </source>
</evidence>
<dbReference type="PANTHER" id="PTHR23279">
    <property type="entry name" value="DEFECTIVE PROBOSCIS EXTENSION RESPONSE DPR -RELATED"/>
    <property type="match status" value="1"/>
</dbReference>
<dbReference type="CDD" id="cd00096">
    <property type="entry name" value="Ig"/>
    <property type="match status" value="1"/>
</dbReference>
<gene>
    <name evidence="3" type="primary">putative AGAP005028-PA</name>
    <name evidence="3" type="ORF">CLUMA_CG016581</name>
</gene>
<dbReference type="PANTHER" id="PTHR23279:SF37">
    <property type="entry name" value="DEFECTIVE PROBOSCIS EXTENSION RESPONSE 13, ISOFORM B"/>
    <property type="match status" value="1"/>
</dbReference>
<feature type="chain" id="PRO_5012294827" evidence="1">
    <location>
        <begin position="19"/>
        <end position="188"/>
    </location>
</feature>
<dbReference type="GO" id="GO:0050808">
    <property type="term" value="P:synapse organization"/>
    <property type="evidence" value="ECO:0007669"/>
    <property type="project" value="TreeGrafter"/>
</dbReference>